<comment type="caution">
    <text evidence="2">The sequence shown here is derived from an EMBL/GenBank/DDBJ whole genome shotgun (WGS) entry which is preliminary data.</text>
</comment>
<dbReference type="EMBL" id="CAJZBQ010000027">
    <property type="protein sequence ID" value="CAG9321149.1"/>
    <property type="molecule type" value="Genomic_DNA"/>
</dbReference>
<keyword evidence="1" id="KW-0175">Coiled coil</keyword>
<feature type="coiled-coil region" evidence="1">
    <location>
        <begin position="27"/>
        <end position="175"/>
    </location>
</feature>
<proteinExistence type="predicted"/>
<keyword evidence="3" id="KW-1185">Reference proteome</keyword>
<evidence type="ECO:0000313" key="3">
    <source>
        <dbReference type="Proteomes" id="UP001162131"/>
    </source>
</evidence>
<gene>
    <name evidence="2" type="ORF">BSTOLATCC_MIC27717</name>
</gene>
<name>A0AAU9JHG5_9CILI</name>
<sequence>MDSSDQSLHDIYTTNSQEWCEKYVKLMGDKEKRENELIQALESLENDVKNLTAEVQQLKQDNEMLTIQLQIVKNEKELHIEEHASSSSKWQKEKRKLIKKYDEDKKQLKKIIQQIQLDYEKSQKNLDEVYNKNKFREQTWKNKLEIREEELYKVIADKDKTIMKLKEALKQYEEKPDNKGLSNTIIKKIAKKKLKIKRPKSFANLDAPLSTRHTKRDSSSNDISDLITNIEKEQDELRQKLYDFRDSSYANYLEAEIQKNEDRLRNIKISRNSPSRLRVMDL</sequence>
<protein>
    <submittedName>
        <fullName evidence="2">Uncharacterized protein</fullName>
    </submittedName>
</protein>
<evidence type="ECO:0000313" key="2">
    <source>
        <dbReference type="EMBL" id="CAG9321149.1"/>
    </source>
</evidence>
<dbReference type="AlphaFoldDB" id="A0AAU9JHG5"/>
<reference evidence="2" key="1">
    <citation type="submission" date="2021-09" db="EMBL/GenBank/DDBJ databases">
        <authorList>
            <consortium name="AG Swart"/>
            <person name="Singh M."/>
            <person name="Singh A."/>
            <person name="Seah K."/>
            <person name="Emmerich C."/>
        </authorList>
    </citation>
    <scope>NUCLEOTIDE SEQUENCE</scope>
    <source>
        <strain evidence="2">ATCC30299</strain>
    </source>
</reference>
<accession>A0AAU9JHG5</accession>
<evidence type="ECO:0000256" key="1">
    <source>
        <dbReference type="SAM" id="Coils"/>
    </source>
</evidence>
<organism evidence="2 3">
    <name type="scientific">Blepharisma stoltei</name>
    <dbReference type="NCBI Taxonomy" id="1481888"/>
    <lineage>
        <taxon>Eukaryota</taxon>
        <taxon>Sar</taxon>
        <taxon>Alveolata</taxon>
        <taxon>Ciliophora</taxon>
        <taxon>Postciliodesmatophora</taxon>
        <taxon>Heterotrichea</taxon>
        <taxon>Heterotrichida</taxon>
        <taxon>Blepharismidae</taxon>
        <taxon>Blepharisma</taxon>
    </lineage>
</organism>
<dbReference type="Proteomes" id="UP001162131">
    <property type="component" value="Unassembled WGS sequence"/>
</dbReference>